<reference evidence="2" key="2">
    <citation type="journal article" date="2014" name="ISME J.">
        <title>Microbial stratification in low pH oxic and suboxic macroscopic growths along an acid mine drainage.</title>
        <authorList>
            <person name="Mendez-Garcia C."/>
            <person name="Mesa V."/>
            <person name="Sprenger R.R."/>
            <person name="Richter M."/>
            <person name="Diez M.S."/>
            <person name="Solano J."/>
            <person name="Bargiela R."/>
            <person name="Golyshina O.V."/>
            <person name="Manteca A."/>
            <person name="Ramos J.L."/>
            <person name="Gallego J.R."/>
            <person name="Llorente I."/>
            <person name="Martins Dos Santos V.A."/>
            <person name="Jensen O.N."/>
            <person name="Pelaez A.I."/>
            <person name="Sanchez J."/>
            <person name="Ferrer M."/>
        </authorList>
    </citation>
    <scope>NUCLEOTIDE SEQUENCE</scope>
</reference>
<feature type="non-terminal residue" evidence="2">
    <location>
        <position position="1"/>
    </location>
</feature>
<accession>T1BJ57</accession>
<dbReference type="InterPro" id="IPR011010">
    <property type="entry name" value="DNA_brk_join_enz"/>
</dbReference>
<evidence type="ECO:0000256" key="1">
    <source>
        <dbReference type="ARBA" id="ARBA00023172"/>
    </source>
</evidence>
<proteinExistence type="predicted"/>
<dbReference type="GO" id="GO:0015074">
    <property type="term" value="P:DNA integration"/>
    <property type="evidence" value="ECO:0007669"/>
    <property type="project" value="InterPro"/>
</dbReference>
<dbReference type="InterPro" id="IPR013762">
    <property type="entry name" value="Integrase-like_cat_sf"/>
</dbReference>
<protein>
    <submittedName>
        <fullName evidence="2">Integrase, catalytic core, phage domain protein</fullName>
    </submittedName>
</protein>
<organism evidence="2">
    <name type="scientific">mine drainage metagenome</name>
    <dbReference type="NCBI Taxonomy" id="410659"/>
    <lineage>
        <taxon>unclassified sequences</taxon>
        <taxon>metagenomes</taxon>
        <taxon>ecological metagenomes</taxon>
    </lineage>
</organism>
<keyword evidence="1" id="KW-0233">DNA recombination</keyword>
<gene>
    <name evidence="2" type="ORF">B1A_05147</name>
</gene>
<reference evidence="2" key="1">
    <citation type="submission" date="2013-08" db="EMBL/GenBank/DDBJ databases">
        <authorList>
            <person name="Mendez C."/>
            <person name="Richter M."/>
            <person name="Ferrer M."/>
            <person name="Sanchez J."/>
        </authorList>
    </citation>
    <scope>NUCLEOTIDE SEQUENCE</scope>
</reference>
<name>T1BJ57_9ZZZZ</name>
<dbReference type="SUPFAM" id="SSF56349">
    <property type="entry name" value="DNA breaking-rejoining enzymes"/>
    <property type="match status" value="1"/>
</dbReference>
<evidence type="ECO:0000313" key="2">
    <source>
        <dbReference type="EMBL" id="EQD73046.1"/>
    </source>
</evidence>
<dbReference type="GO" id="GO:0006310">
    <property type="term" value="P:DNA recombination"/>
    <property type="evidence" value="ECO:0007669"/>
    <property type="project" value="UniProtKB-KW"/>
</dbReference>
<dbReference type="GO" id="GO:0003677">
    <property type="term" value="F:DNA binding"/>
    <property type="evidence" value="ECO:0007669"/>
    <property type="project" value="InterPro"/>
</dbReference>
<dbReference type="AlphaFoldDB" id="T1BJ57"/>
<dbReference type="EMBL" id="AUZX01003748">
    <property type="protein sequence ID" value="EQD73046.1"/>
    <property type="molecule type" value="Genomic_DNA"/>
</dbReference>
<dbReference type="Gene3D" id="1.10.443.10">
    <property type="entry name" value="Intergrase catalytic core"/>
    <property type="match status" value="1"/>
</dbReference>
<sequence length="52" mass="6036">NDVKVVQELMRHAKVSTTMEIYTHARMEKKRIAQSKVVDVLFNRSPQPVVVQ</sequence>
<comment type="caution">
    <text evidence="2">The sequence shown here is derived from an EMBL/GenBank/DDBJ whole genome shotgun (WGS) entry which is preliminary data.</text>
</comment>